<sequence>MEKMEKSTLKSSNPFSGFGRPNKRIILIGLFLLSFFSLGFVTFSRTWFSNPCSGGRLKSVNEAIALSTEQVAFGNEETNAGRATFIDLNQLQATAQSVSRQEKVLILTPLKNAAKYLPRYFELIDNMKYPKHLISIAFLVSDTTDDTVDILRSTADEFLNRDSDRYDSITIYEKDFKFDLPEDKRHNFELQPLRRSYMARSRNYLLTAALRQDHAWVLWLDVDVIQYPDSILEDLQSVDVDVVVPNCLRETDDNSFWGYDKNNWQETEESRAIQEQLDPEYVLLEGYFEFLTRRYLMVDMPTHGNRLDKVPLDGVGATFTLVKANVHREGANFPAYSYQHQVETEGFAKMAKAMGFGVYGLPAYLIYHINNS</sequence>
<proteinExistence type="inferred from homology"/>
<protein>
    <submittedName>
        <fullName evidence="3">Glycosyltransferase family 62 protein</fullName>
    </submittedName>
</protein>
<comment type="caution">
    <text evidence="3">The sequence shown here is derived from an EMBL/GenBank/DDBJ whole genome shotgun (WGS) entry which is preliminary data.</text>
</comment>
<gene>
    <name evidence="3" type="ORF">FB192DRAFT_1357285</name>
</gene>
<dbReference type="GO" id="GO:0006487">
    <property type="term" value="P:protein N-linked glycosylation"/>
    <property type="evidence" value="ECO:0007669"/>
    <property type="project" value="TreeGrafter"/>
</dbReference>
<feature type="transmembrane region" description="Helical" evidence="2">
    <location>
        <begin position="25"/>
        <end position="48"/>
    </location>
</feature>
<organism evidence="3 4">
    <name type="scientific">Mucor circinelloides f. lusitanicus</name>
    <name type="common">Mucor racemosus var. lusitanicus</name>
    <dbReference type="NCBI Taxonomy" id="29924"/>
    <lineage>
        <taxon>Eukaryota</taxon>
        <taxon>Fungi</taxon>
        <taxon>Fungi incertae sedis</taxon>
        <taxon>Mucoromycota</taxon>
        <taxon>Mucoromycotina</taxon>
        <taxon>Mucoromycetes</taxon>
        <taxon>Mucorales</taxon>
        <taxon>Mucorineae</taxon>
        <taxon>Mucoraceae</taxon>
        <taxon>Mucor</taxon>
    </lineage>
</organism>
<evidence type="ECO:0000313" key="4">
    <source>
        <dbReference type="Proteomes" id="UP000469890"/>
    </source>
</evidence>
<keyword evidence="2" id="KW-0472">Membrane</keyword>
<evidence type="ECO:0000256" key="1">
    <source>
        <dbReference type="ARBA" id="ARBA00037964"/>
    </source>
</evidence>
<keyword evidence="2" id="KW-1133">Transmembrane helix</keyword>
<reference evidence="3 4" key="1">
    <citation type="submission" date="2019-09" db="EMBL/GenBank/DDBJ databases">
        <authorList>
            <consortium name="DOE Joint Genome Institute"/>
            <person name="Mondo S.J."/>
            <person name="Navarro-Mendoza M.I."/>
            <person name="Perez-Arques C."/>
            <person name="Panchal S."/>
            <person name="Nicolas F.E."/>
            <person name="Ganguly P."/>
            <person name="Pangilinan J."/>
            <person name="Grigoriev I."/>
            <person name="Heitman J."/>
            <person name="Sanya K."/>
            <person name="Garre V."/>
        </authorList>
    </citation>
    <scope>NUCLEOTIDE SEQUENCE [LARGE SCALE GENOMIC DNA]</scope>
    <source>
        <strain evidence="3 4">MU402</strain>
    </source>
</reference>
<dbReference type="AlphaFoldDB" id="A0A8H4BSF3"/>
<name>A0A8H4BSF3_MUCCL</name>
<dbReference type="GO" id="GO:0000032">
    <property type="term" value="P:cell wall mannoprotein biosynthetic process"/>
    <property type="evidence" value="ECO:0007669"/>
    <property type="project" value="TreeGrafter"/>
</dbReference>
<dbReference type="Proteomes" id="UP000469890">
    <property type="component" value="Unassembled WGS sequence"/>
</dbReference>
<dbReference type="Pfam" id="PF03452">
    <property type="entry name" value="Anp1"/>
    <property type="match status" value="1"/>
</dbReference>
<accession>A0A8H4BSF3</accession>
<dbReference type="PANTHER" id="PTHR43083:SF6">
    <property type="entry name" value="MANNAN POLYMERASE COMPLEXES SUBUNIT MNN9"/>
    <property type="match status" value="1"/>
</dbReference>
<dbReference type="InterPro" id="IPR029044">
    <property type="entry name" value="Nucleotide-diphossugar_trans"/>
</dbReference>
<dbReference type="InterPro" id="IPR052086">
    <property type="entry name" value="Mannan_Polymerase_Subunit"/>
</dbReference>
<dbReference type="Gene3D" id="3.90.550.10">
    <property type="entry name" value="Spore Coat Polysaccharide Biosynthesis Protein SpsA, Chain A"/>
    <property type="match status" value="1"/>
</dbReference>
<evidence type="ECO:0000313" key="3">
    <source>
        <dbReference type="EMBL" id="KAF1807749.1"/>
    </source>
</evidence>
<keyword evidence="3" id="KW-0808">Transferase</keyword>
<dbReference type="GO" id="GO:0000009">
    <property type="term" value="F:alpha-1,6-mannosyltransferase activity"/>
    <property type="evidence" value="ECO:0007669"/>
    <property type="project" value="TreeGrafter"/>
</dbReference>
<dbReference type="SUPFAM" id="SSF53448">
    <property type="entry name" value="Nucleotide-diphospho-sugar transferases"/>
    <property type="match status" value="1"/>
</dbReference>
<comment type="similarity">
    <text evidence="1">Belongs to the ANP1/MMN9/VAN1 family.</text>
</comment>
<dbReference type="EMBL" id="JAAECE010000001">
    <property type="protein sequence ID" value="KAF1807749.1"/>
    <property type="molecule type" value="Genomic_DNA"/>
</dbReference>
<dbReference type="GO" id="GO:0000136">
    <property type="term" value="C:mannan polymerase complex"/>
    <property type="evidence" value="ECO:0007669"/>
    <property type="project" value="TreeGrafter"/>
</dbReference>
<evidence type="ECO:0000256" key="2">
    <source>
        <dbReference type="SAM" id="Phobius"/>
    </source>
</evidence>
<dbReference type="PANTHER" id="PTHR43083">
    <property type="entry name" value="MANNAN POLYMERASE II"/>
    <property type="match status" value="1"/>
</dbReference>
<keyword evidence="2" id="KW-0812">Transmembrane</keyword>